<dbReference type="OMA" id="QWHEQIV"/>
<accession>A0A0V0QU40</accession>
<dbReference type="EMBL" id="LDAU01000103">
    <property type="protein sequence ID" value="KRX05913.1"/>
    <property type="molecule type" value="Genomic_DNA"/>
</dbReference>
<evidence type="ECO:0000313" key="4">
    <source>
        <dbReference type="Proteomes" id="UP000054937"/>
    </source>
</evidence>
<feature type="coiled-coil region" evidence="1">
    <location>
        <begin position="129"/>
        <end position="166"/>
    </location>
</feature>
<reference evidence="3 4" key="1">
    <citation type="journal article" date="2015" name="Sci. Rep.">
        <title>Genome of the facultative scuticociliatosis pathogen Pseudocohnilembus persalinus provides insight into its virulence through horizontal gene transfer.</title>
        <authorList>
            <person name="Xiong J."/>
            <person name="Wang G."/>
            <person name="Cheng J."/>
            <person name="Tian M."/>
            <person name="Pan X."/>
            <person name="Warren A."/>
            <person name="Jiang C."/>
            <person name="Yuan D."/>
            <person name="Miao W."/>
        </authorList>
    </citation>
    <scope>NUCLEOTIDE SEQUENCE [LARGE SCALE GENOMIC DNA]</scope>
    <source>
        <strain evidence="3">36N120E</strain>
    </source>
</reference>
<keyword evidence="1" id="KW-0175">Coiled coil</keyword>
<organism evidence="3 4">
    <name type="scientific">Pseudocohnilembus persalinus</name>
    <name type="common">Ciliate</name>
    <dbReference type="NCBI Taxonomy" id="266149"/>
    <lineage>
        <taxon>Eukaryota</taxon>
        <taxon>Sar</taxon>
        <taxon>Alveolata</taxon>
        <taxon>Ciliophora</taxon>
        <taxon>Intramacronucleata</taxon>
        <taxon>Oligohymenophorea</taxon>
        <taxon>Scuticociliatia</taxon>
        <taxon>Philasterida</taxon>
        <taxon>Pseudocohnilembidae</taxon>
        <taxon>Pseudocohnilembus</taxon>
    </lineage>
</organism>
<keyword evidence="4" id="KW-1185">Reference proteome</keyword>
<evidence type="ECO:0000256" key="1">
    <source>
        <dbReference type="SAM" id="Coils"/>
    </source>
</evidence>
<proteinExistence type="predicted"/>
<gene>
    <name evidence="3" type="ORF">PPERSA_03850</name>
</gene>
<dbReference type="InParanoid" id="A0A0V0QU40"/>
<protein>
    <submittedName>
        <fullName evidence="3">Uncharacterized protein</fullName>
    </submittedName>
</protein>
<dbReference type="Proteomes" id="UP000054937">
    <property type="component" value="Unassembled WGS sequence"/>
</dbReference>
<name>A0A0V0QU40_PSEPJ</name>
<feature type="coiled-coil region" evidence="1">
    <location>
        <begin position="486"/>
        <end position="524"/>
    </location>
</feature>
<comment type="caution">
    <text evidence="3">The sequence shown here is derived from an EMBL/GenBank/DDBJ whole genome shotgun (WGS) entry which is preliminary data.</text>
</comment>
<sequence>MKNFSQNNQIPLSSSQNLSNIHRKIRKSIQLNQNNINPKQDPNIAQYHQKLVRKNTVNCTFELEKPKQPSITTTNNFQGGNQKNDGEEEIIIQTAGDLVAASTLKKKYAIKMKTYGQEFNEEIEFNEKARQQQVNLEDWENNQQSKKNEDEILKKKEQKLQQKELEEVNLPKINQAIIDSVLGKIENRVPNIKNIEDIEEQIQANHVLKPRTFNYTQQQMFEGETQLPSDIAEIILTHFYPNKKFEDMERVKRKTLRRIVKSMVSIRMEKVINKVGFQSINDQQTLFNIGKFVAISTLKNFSQLKATKIVDNIDYNYLGKKINDNQRQLKKLFNFTDDEKTPRLSFKRNEKQILKQYQDCLQEITLKEEILTDLRIEQSYQQQEVNEINNKIVQKKREILDPIVGLEMGKKDNKKNQNQMQQQSQQMIKSPNSTDENTDIFKFQNNNNNFIDLTDAKQFLRSNTKAIQYSMMSPLQQEFENEFQKYLNKGKIIKEAQEELRILEKEKEEKYSVLKAQMEKIQQIRYLGEEVRPEYFPDFIDDESIKYFTKIAEINQQINDKYDILKQIENQMKKKNQLRSKNPQEVKKSILKFNKDDIKQRLLSLQAGKIKAEIPESNLLYAKKSGQQLYLGELNEFYESQSKLIQLQAKTPSFNPFSEITKSVDEIELSISQKYKEIKKLQQEETQRIQKKFKDADEAFDEDEAINSCHKMLNIILGPKEGSREFFKYKQDLIAKKLRKQENETYYFSSTLNKNIKKKQVMQDDKSEQINTQFYNQVRKNKEIEILQKQTQKKMRAFQGSNDAYEVQNLDFKAAQNFLMEQLNSGQNYKSANNIKLLKYQEVDPNYIQDYDLKNNYQQDYKQQQGNQMQQNKNKILPKQLPNRFNPCQNTAFSETRSGLNSSQSICRPKTQQTYQRKKNVHFEEEQQGGSGNFQK</sequence>
<evidence type="ECO:0000256" key="2">
    <source>
        <dbReference type="SAM" id="MobiDB-lite"/>
    </source>
</evidence>
<evidence type="ECO:0000313" key="3">
    <source>
        <dbReference type="EMBL" id="KRX05913.1"/>
    </source>
</evidence>
<feature type="compositionally biased region" description="Polar residues" evidence="2">
    <location>
        <begin position="894"/>
        <end position="915"/>
    </location>
</feature>
<feature type="region of interest" description="Disordered" evidence="2">
    <location>
        <begin position="894"/>
        <end position="936"/>
    </location>
</feature>
<dbReference type="AlphaFoldDB" id="A0A0V0QU40"/>